<feature type="repeat" description="PPR" evidence="2">
    <location>
        <begin position="323"/>
        <end position="357"/>
    </location>
</feature>
<dbReference type="GO" id="GO:0031930">
    <property type="term" value="P:mitochondria-nucleus signaling pathway"/>
    <property type="evidence" value="ECO:0007669"/>
    <property type="project" value="TreeGrafter"/>
</dbReference>
<dbReference type="HOGENOM" id="CLU_291367_0_0_1"/>
<accession>A0A015K5D3</accession>
<feature type="repeat" description="PPR" evidence="2">
    <location>
        <begin position="428"/>
        <end position="462"/>
    </location>
</feature>
<dbReference type="InterPro" id="IPR011990">
    <property type="entry name" value="TPR-like_helical_dom_sf"/>
</dbReference>
<dbReference type="STRING" id="1432141.A0A015K5D3"/>
<dbReference type="PANTHER" id="PTHR47936">
    <property type="entry name" value="PPR_LONG DOMAIN-CONTAINING PROTEIN"/>
    <property type="match status" value="1"/>
</dbReference>
<feature type="repeat" description="PPR" evidence="2">
    <location>
        <begin position="525"/>
        <end position="559"/>
    </location>
</feature>
<evidence type="ECO:0008006" key="5">
    <source>
        <dbReference type="Google" id="ProtNLM"/>
    </source>
</evidence>
<dbReference type="NCBIfam" id="TIGR00756">
    <property type="entry name" value="PPR"/>
    <property type="match status" value="7"/>
</dbReference>
<keyword evidence="1" id="KW-0677">Repeat</keyword>
<evidence type="ECO:0000313" key="3">
    <source>
        <dbReference type="EMBL" id="EXX74830.1"/>
    </source>
</evidence>
<dbReference type="PROSITE" id="PS51375">
    <property type="entry name" value="PPR"/>
    <property type="match status" value="8"/>
</dbReference>
<dbReference type="SMR" id="A0A015K5D3"/>
<feature type="repeat" description="PPR" evidence="2">
    <location>
        <begin position="393"/>
        <end position="427"/>
    </location>
</feature>
<reference evidence="3 4" key="1">
    <citation type="submission" date="2014-02" db="EMBL/GenBank/DDBJ databases">
        <title>Single nucleus genome sequencing reveals high similarity among nuclei of an endomycorrhizal fungus.</title>
        <authorList>
            <person name="Lin K."/>
            <person name="Geurts R."/>
            <person name="Zhang Z."/>
            <person name="Limpens E."/>
            <person name="Saunders D.G."/>
            <person name="Mu D."/>
            <person name="Pang E."/>
            <person name="Cao H."/>
            <person name="Cha H."/>
            <person name="Lin T."/>
            <person name="Zhou Q."/>
            <person name="Shang Y."/>
            <person name="Li Y."/>
            <person name="Ivanov S."/>
            <person name="Sharma T."/>
            <person name="Velzen R.V."/>
            <person name="Ruijter N.D."/>
            <person name="Aanen D.K."/>
            <person name="Win J."/>
            <person name="Kamoun S."/>
            <person name="Bisseling T."/>
            <person name="Huang S."/>
        </authorList>
    </citation>
    <scope>NUCLEOTIDE SEQUENCE [LARGE SCALE GENOMIC DNA]</scope>
    <source>
        <strain evidence="4">DAOM197198w</strain>
    </source>
</reference>
<dbReference type="PANTHER" id="PTHR47936:SF1">
    <property type="entry name" value="PENTATRICOPEPTIDE REPEAT-CONTAINING PROTEIN GUN1, CHLOROPLASTIC"/>
    <property type="match status" value="1"/>
</dbReference>
<dbReference type="InterPro" id="IPR002885">
    <property type="entry name" value="PPR_rpt"/>
</dbReference>
<dbReference type="Pfam" id="PF13041">
    <property type="entry name" value="PPR_2"/>
    <property type="match status" value="3"/>
</dbReference>
<feature type="repeat" description="PPR" evidence="2">
    <location>
        <begin position="560"/>
        <end position="594"/>
    </location>
</feature>
<organism evidence="3 4">
    <name type="scientific">Rhizophagus irregularis (strain DAOM 197198w)</name>
    <name type="common">Glomus intraradices</name>
    <dbReference type="NCBI Taxonomy" id="1432141"/>
    <lineage>
        <taxon>Eukaryota</taxon>
        <taxon>Fungi</taxon>
        <taxon>Fungi incertae sedis</taxon>
        <taxon>Mucoromycota</taxon>
        <taxon>Glomeromycotina</taxon>
        <taxon>Glomeromycetes</taxon>
        <taxon>Glomerales</taxon>
        <taxon>Glomeraceae</taxon>
        <taxon>Rhizophagus</taxon>
    </lineage>
</organism>
<dbReference type="Pfam" id="PF13812">
    <property type="entry name" value="PPR_3"/>
    <property type="match status" value="1"/>
</dbReference>
<feature type="repeat" description="PPR" evidence="2">
    <location>
        <begin position="463"/>
        <end position="497"/>
    </location>
</feature>
<comment type="caution">
    <text evidence="3">The sequence shown here is derived from an EMBL/GenBank/DDBJ whole genome shotgun (WGS) entry which is preliminary data.</text>
</comment>
<gene>
    <name evidence="3" type="ORF">RirG_047370</name>
</gene>
<dbReference type="AlphaFoldDB" id="A0A015K5D3"/>
<dbReference type="Proteomes" id="UP000022910">
    <property type="component" value="Unassembled WGS sequence"/>
</dbReference>
<evidence type="ECO:0000313" key="4">
    <source>
        <dbReference type="Proteomes" id="UP000022910"/>
    </source>
</evidence>
<protein>
    <recommendedName>
        <fullName evidence="5">Pentacotripeptide-repeat region of PRORP domain-containing protein</fullName>
    </recommendedName>
</protein>
<evidence type="ECO:0000256" key="1">
    <source>
        <dbReference type="ARBA" id="ARBA00022737"/>
    </source>
</evidence>
<dbReference type="Gene3D" id="1.25.40.10">
    <property type="entry name" value="Tetratricopeptide repeat domain"/>
    <property type="match status" value="4"/>
</dbReference>
<keyword evidence="4" id="KW-1185">Reference proteome</keyword>
<feature type="repeat" description="PPR" evidence="2">
    <location>
        <begin position="773"/>
        <end position="807"/>
    </location>
</feature>
<feature type="repeat" description="PPR" evidence="2">
    <location>
        <begin position="358"/>
        <end position="392"/>
    </location>
</feature>
<sequence>MFKQIFNQSNQIILSNLSSNFKFKKRISTNYLFKNSSFNYVTTRNFTDKNIIYNQNLYLFSKLQINGNGLSRKNTKGIRFQSTTVNQQPQSLETNALGMILDQNNESLLLKDQDMNNDNVLDSNSKIFEKSNFIANELSKNEKEMSDEMNLMEKDNLNTLDKNQQILIKSMSFANEETSLETLNYDNEIRDAPLKTDVLISQVPEPFSDKEASFDSSGSLEKNKDAKKDVEIDISTSNIKEQVHHPIIQLEGRNIDDLWNDYKNLTQEQFKTLTVKDFNLIIETFRKFLKDSDFSDKSDKSLVYNKIISIFEDLEGKAKLTPDVSTYNIFMSTALNLGDLSNLRNLFKVMKSRGIQPNTVSYNIMMSGFAKLGSRQNIYSLHKEMINLGIKSSIVTYTILLAARAKDKHFLDALRYYRMMLEEDIKPDVQIYNVLLNVLMYDSDGHQIIKIYEEMKSRGIKPTVLTYNSLIRAMILRDEKERAKEFFREMESEGIKPNVLILDSLGITGLDAIQKLQDSNGVNLNLLDYNTLLRGCLKKSEYDDAIKIFNIMQENEVYPSLATYTILTGAYLQNNEIEKAIELFNRMKNDNVSPDSQIYTFMIDSLLIHKNIDETYKLLSEITNSENEIKFKKSEVIRLLDSASKLEDSKVIEELFHTISKTESQLSNVAFEKILWRVAQDENYEEKIDYYLNYMEKCNIPTRNTIYGSIIEGFIQKDDDKNSIYWYKRMIDDGFIPIGKTIFKMVQLLSKKSKINNVLKYWNDFYNYGIKPDKEDFNFIIEYCCKSGREYIVSEIFSQCREMGFNPTSGNLLKIMQFYFKKSKVMKVIEFWDLFYVLRIHPRLDVINFMVDFCCTLKDKKLVSQILSQCYDTGYDAYSLYRLKKSNKGTDEINALLNKLENTNNDSSEKNLYEKNLEVIEHWINSREKKSNLFSNFNKNLNLSEIQTLRRVLNIEERAIRKREKLTDFLQKNKSLLDPGAQKSLKSWTPYKKYVKNTNNLKDDVNSNIEENVKNVDSTNILSENDELLVDSIIDATFNSVIEQNVTE</sequence>
<dbReference type="OrthoDB" id="407658at2759"/>
<evidence type="ECO:0000256" key="2">
    <source>
        <dbReference type="PROSITE-ProRule" id="PRU00708"/>
    </source>
</evidence>
<proteinExistence type="predicted"/>
<dbReference type="EMBL" id="JEMT01012707">
    <property type="protein sequence ID" value="EXX74830.1"/>
    <property type="molecule type" value="Genomic_DNA"/>
</dbReference>
<name>A0A015K5D3_RHIIW</name>